<proteinExistence type="predicted"/>
<dbReference type="InterPro" id="IPR013320">
    <property type="entry name" value="ConA-like_dom_sf"/>
</dbReference>
<evidence type="ECO:0000259" key="2">
    <source>
        <dbReference type="PROSITE" id="PS50093"/>
    </source>
</evidence>
<evidence type="ECO:0000313" key="3">
    <source>
        <dbReference type="EMBL" id="MCZ0862153.1"/>
    </source>
</evidence>
<name>A0ABT4IK82_9EURY</name>
<sequence>MIRYTRDNGVAPIISAILLVAITVGMVAVVGVVVVSMTDMGNMPTVGILIEEKRGMVTITHFAGEELKVGNYYILVDDADRTKDFTGPGLSDGYFEPGDILSWSVNSGALRHVSVVYDGEKGTYLLAEKWFDGISGDGGLSAAFTMTSSTGTSRSEMPSVLQDAAADLTGGCPMRVLFSPIESSDDAEYLWTFGNGNTSDENCPSQEYTSVGKYTVTLKVTNKTNGGWNSSSQTIDARNFGLTVMTWVKLVADYQTGAPPKQSFYFRASASSQGSNPEWGFQVQNWKFFEYKLKSSSDYLLSKFMPRKNVWYHLTGLSNGKQGELYINGSTNDVRRNNNAGEITMPVTRDVNFSEGQIFKSTGSPYEIAESYELSFPLTLSEISTIYNSQKENYQL</sequence>
<dbReference type="InterPro" id="IPR035986">
    <property type="entry name" value="PKD_dom_sf"/>
</dbReference>
<feature type="transmembrane region" description="Helical" evidence="1">
    <location>
        <begin position="12"/>
        <end position="35"/>
    </location>
</feature>
<dbReference type="InterPro" id="IPR000601">
    <property type="entry name" value="PKD_dom"/>
</dbReference>
<dbReference type="PROSITE" id="PS50093">
    <property type="entry name" value="PKD"/>
    <property type="match status" value="1"/>
</dbReference>
<dbReference type="EMBL" id="JAPTGC010000003">
    <property type="protein sequence ID" value="MCZ0862153.1"/>
    <property type="molecule type" value="Genomic_DNA"/>
</dbReference>
<dbReference type="InterPro" id="IPR012859">
    <property type="entry name" value="Pilin_N_archaeal"/>
</dbReference>
<dbReference type="Pfam" id="PF18911">
    <property type="entry name" value="PKD_4"/>
    <property type="match status" value="1"/>
</dbReference>
<dbReference type="InterPro" id="IPR013783">
    <property type="entry name" value="Ig-like_fold"/>
</dbReference>
<dbReference type="Gene3D" id="2.60.40.10">
    <property type="entry name" value="Immunoglobulins"/>
    <property type="match status" value="1"/>
</dbReference>
<dbReference type="Proteomes" id="UP001141336">
    <property type="component" value="Unassembled WGS sequence"/>
</dbReference>
<keyword evidence="4" id="KW-1185">Reference proteome</keyword>
<dbReference type="SUPFAM" id="SSF49299">
    <property type="entry name" value="PKD domain"/>
    <property type="match status" value="1"/>
</dbReference>
<organism evidence="3 4">
    <name type="scientific">Methanocorpusculum vombati</name>
    <dbReference type="NCBI Taxonomy" id="3002864"/>
    <lineage>
        <taxon>Archaea</taxon>
        <taxon>Methanobacteriati</taxon>
        <taxon>Methanobacteriota</taxon>
        <taxon>Stenosarchaea group</taxon>
        <taxon>Methanomicrobia</taxon>
        <taxon>Methanomicrobiales</taxon>
        <taxon>Methanocorpusculaceae</taxon>
        <taxon>Methanocorpusculum</taxon>
    </lineage>
</organism>
<comment type="caution">
    <text evidence="3">The sequence shown here is derived from an EMBL/GenBank/DDBJ whole genome shotgun (WGS) entry which is preliminary data.</text>
</comment>
<dbReference type="Pfam" id="PF07790">
    <property type="entry name" value="Pilin_N"/>
    <property type="match status" value="1"/>
</dbReference>
<feature type="domain" description="PKD" evidence="2">
    <location>
        <begin position="159"/>
        <end position="222"/>
    </location>
</feature>
<dbReference type="RefSeq" id="WP_268922369.1">
    <property type="nucleotide sequence ID" value="NZ_JAPTGC010000003.1"/>
</dbReference>
<dbReference type="InterPro" id="IPR022409">
    <property type="entry name" value="PKD/Chitinase_dom"/>
</dbReference>
<reference evidence="3" key="1">
    <citation type="submission" date="2022-12" db="EMBL/GenBank/DDBJ databases">
        <title>Isolation and characterisation of novel Methanocorpusculum spp. from native Australian herbivores indicates the genus is ancestrally host-associated.</title>
        <authorList>
            <person name="Volmer J.G."/>
            <person name="Soo R.M."/>
            <person name="Evans P.N."/>
            <person name="Hoedt E.C."/>
            <person name="Astorga Alsina A.L."/>
            <person name="Woodcroft B.J."/>
            <person name="Tyson G.W."/>
            <person name="Hugenholtz P."/>
            <person name="Morrison M."/>
        </authorList>
    </citation>
    <scope>NUCLEOTIDE SEQUENCE</scope>
    <source>
        <strain evidence="3">CW153</strain>
    </source>
</reference>
<evidence type="ECO:0000313" key="4">
    <source>
        <dbReference type="Proteomes" id="UP001141336"/>
    </source>
</evidence>
<dbReference type="SMART" id="SM00089">
    <property type="entry name" value="PKD"/>
    <property type="match status" value="1"/>
</dbReference>
<accession>A0ABT4IK82</accession>
<keyword evidence="1" id="KW-0472">Membrane</keyword>
<gene>
    <name evidence="3" type="ORF">O0S09_02640</name>
</gene>
<keyword evidence="1" id="KW-1133">Transmembrane helix</keyword>
<evidence type="ECO:0000256" key="1">
    <source>
        <dbReference type="SAM" id="Phobius"/>
    </source>
</evidence>
<keyword evidence="1" id="KW-0812">Transmembrane</keyword>
<protein>
    <submittedName>
        <fullName evidence="3">PKD domain-containing protein</fullName>
    </submittedName>
</protein>
<dbReference type="CDD" id="cd00146">
    <property type="entry name" value="PKD"/>
    <property type="match status" value="1"/>
</dbReference>
<dbReference type="SUPFAM" id="SSF49899">
    <property type="entry name" value="Concanavalin A-like lectins/glucanases"/>
    <property type="match status" value="1"/>
</dbReference>